<name>A0A8T2P180_9TELE</name>
<proteinExistence type="predicted"/>
<dbReference type="AlphaFoldDB" id="A0A8T2P180"/>
<feature type="non-terminal residue" evidence="1">
    <location>
        <position position="69"/>
    </location>
</feature>
<gene>
    <name evidence="1" type="ORF">JZ751_008624</name>
</gene>
<dbReference type="OrthoDB" id="294251at2759"/>
<organism evidence="1 2">
    <name type="scientific">Albula glossodonta</name>
    <name type="common">roundjaw bonefish</name>
    <dbReference type="NCBI Taxonomy" id="121402"/>
    <lineage>
        <taxon>Eukaryota</taxon>
        <taxon>Metazoa</taxon>
        <taxon>Chordata</taxon>
        <taxon>Craniata</taxon>
        <taxon>Vertebrata</taxon>
        <taxon>Euteleostomi</taxon>
        <taxon>Actinopterygii</taxon>
        <taxon>Neopterygii</taxon>
        <taxon>Teleostei</taxon>
        <taxon>Albuliformes</taxon>
        <taxon>Albulidae</taxon>
        <taxon>Albula</taxon>
    </lineage>
</organism>
<dbReference type="Proteomes" id="UP000824540">
    <property type="component" value="Unassembled WGS sequence"/>
</dbReference>
<comment type="caution">
    <text evidence="1">The sequence shown here is derived from an EMBL/GenBank/DDBJ whole genome shotgun (WGS) entry which is preliminary data.</text>
</comment>
<dbReference type="EMBL" id="JAFBMS010000017">
    <property type="protein sequence ID" value="KAG9345480.1"/>
    <property type="molecule type" value="Genomic_DNA"/>
</dbReference>
<accession>A0A8T2P180</accession>
<evidence type="ECO:0000313" key="2">
    <source>
        <dbReference type="Proteomes" id="UP000824540"/>
    </source>
</evidence>
<keyword evidence="2" id="KW-1185">Reference proteome</keyword>
<evidence type="ECO:0000313" key="1">
    <source>
        <dbReference type="EMBL" id="KAG9345480.1"/>
    </source>
</evidence>
<sequence>SLFARKVKEPRPLEQREPGWKLFGKVPLREVSAKDPQKIQKLMTPLGLHSLIQREKKLHHMGQAPGITS</sequence>
<protein>
    <submittedName>
        <fullName evidence="1">Uncharacterized protein</fullName>
    </submittedName>
</protein>
<reference evidence="1" key="1">
    <citation type="thesis" date="2021" institute="BYU ScholarsArchive" country="Provo, UT, USA">
        <title>Applications of and Algorithms for Genome Assembly and Genomic Analyses with an Emphasis on Marine Teleosts.</title>
        <authorList>
            <person name="Pickett B.D."/>
        </authorList>
    </citation>
    <scope>NUCLEOTIDE SEQUENCE</scope>
    <source>
        <strain evidence="1">HI-2016</strain>
    </source>
</reference>